<feature type="domain" description="Cellulose synthase operon C C-terminal" evidence="5">
    <location>
        <begin position="545"/>
        <end position="794"/>
    </location>
</feature>
<name>A0A6L9MX02_9ALTE</name>
<dbReference type="AlphaFoldDB" id="A0A6L9MX02"/>
<evidence type="ECO:0000256" key="3">
    <source>
        <dbReference type="ARBA" id="ARBA00022737"/>
    </source>
</evidence>
<comment type="caution">
    <text evidence="6">The sequence shown here is derived from an EMBL/GenBank/DDBJ whole genome shotgun (WGS) entry which is preliminary data.</text>
</comment>
<keyword evidence="2" id="KW-0732">Signal</keyword>
<evidence type="ECO:0000256" key="4">
    <source>
        <dbReference type="ARBA" id="ARBA00022803"/>
    </source>
</evidence>
<dbReference type="GO" id="GO:0019867">
    <property type="term" value="C:outer membrane"/>
    <property type="evidence" value="ECO:0007669"/>
    <property type="project" value="InterPro"/>
</dbReference>
<dbReference type="Gene3D" id="1.25.40.10">
    <property type="entry name" value="Tetratricopeptide repeat domain"/>
    <property type="match status" value="1"/>
</dbReference>
<reference evidence="6 7" key="1">
    <citation type="submission" date="2020-01" db="EMBL/GenBank/DDBJ databases">
        <title>Genomes of bacteria type strains.</title>
        <authorList>
            <person name="Chen J."/>
            <person name="Zhu S."/>
            <person name="Yang J."/>
        </authorList>
    </citation>
    <scope>NUCLEOTIDE SEQUENCE [LARGE SCALE GENOMIC DNA]</scope>
    <source>
        <strain evidence="6 7">LMG 22958</strain>
    </source>
</reference>
<dbReference type="InterPro" id="IPR011990">
    <property type="entry name" value="TPR-like_helical_dom_sf"/>
</dbReference>
<keyword evidence="4" id="KW-0802">TPR repeat</keyword>
<evidence type="ECO:0000259" key="5">
    <source>
        <dbReference type="Pfam" id="PF05420"/>
    </source>
</evidence>
<dbReference type="GO" id="GO:0030244">
    <property type="term" value="P:cellulose biosynthetic process"/>
    <property type="evidence" value="ECO:0007669"/>
    <property type="project" value="InterPro"/>
</dbReference>
<organism evidence="6 7">
    <name type="scientific">Alteromonas hispanica</name>
    <dbReference type="NCBI Taxonomy" id="315421"/>
    <lineage>
        <taxon>Bacteria</taxon>
        <taxon>Pseudomonadati</taxon>
        <taxon>Pseudomonadota</taxon>
        <taxon>Gammaproteobacteria</taxon>
        <taxon>Alteromonadales</taxon>
        <taxon>Alteromonadaceae</taxon>
        <taxon>Alteromonas/Salinimonas group</taxon>
        <taxon>Alteromonas</taxon>
    </lineage>
</organism>
<evidence type="ECO:0000313" key="6">
    <source>
        <dbReference type="EMBL" id="NDW22728.1"/>
    </source>
</evidence>
<protein>
    <submittedName>
        <fullName evidence="6">Cellulose synthase</fullName>
    </submittedName>
</protein>
<evidence type="ECO:0000313" key="7">
    <source>
        <dbReference type="Proteomes" id="UP000478837"/>
    </source>
</evidence>
<gene>
    <name evidence="6" type="ORF">GTW09_14460</name>
</gene>
<dbReference type="InterPro" id="IPR008410">
    <property type="entry name" value="BCSC_C"/>
</dbReference>
<keyword evidence="7" id="KW-1185">Reference proteome</keyword>
<dbReference type="EMBL" id="JAAAWP010000010">
    <property type="protein sequence ID" value="NDW22728.1"/>
    <property type="molecule type" value="Genomic_DNA"/>
</dbReference>
<sequence>MSNMLKMLRSVSLLLSTLLPILCAITLALTPVYHANAQTKTIYENNDIEFAPIEEGQPDVTGLWFHIEQGQTALANAEFGRLRNVFPSWKPSADLQAALAQLNQPRNKQTETSSGKLNTLSKQATESLATPLEVFASKSLRERKKITNQEFDALLTIAERTDDVNSLLLMGWTAIERGQLIVAQSQFNRVQTLAKSEIAKRSARQGIETILTLETEQAISQGNMEKLVNLLAEHKENGVVLSLIETEAWNSFNDKGYQRAYEFFALAKNLDGQYLSLNAQNKLVQANALACAISTESFLRRCADGLAQQQLLLYEDKKYKESILAAQRLSNIRRLTEGELSLLGWAAAKNGSAAIATEAFEKVLALNPNDKAVADELVRLNSQNTLKLRQLSAKFSIVNTIRQAQINNNAWPRKQFLLSYNNADKRAINAQTKDAFSVVSGMTTRSRSGQAGLGNFDVLTSYVGVGDIYKEWQWQVTLDYKQFYTGQAPPNVWLGDNLVGSSFAPVSNNITGFEDKGIRAEVSYQGVGFNVYANAEYGMFDQPVNAALTGQVSATWFLPDVTLAATVFRYPKGDSMLSQTGSFNARNENAWGYVLEDGVRGLAAYQIAPNWSAAGTIQISALHGDLVEDNKALMLRGDLSYDIGAKIGSSVADVIDYWRIGPFASYSGYDNNSSGFTYGNGGYFSPNYFVSIGLYSELLTLEALEWQFKLSNALAISRLEQAADSRFPLLNFPDEGSDASPEFTLPYSKDTGLSGNFLAEAQYRISPEWIIAAYLGKAFAVEYQAFEAGIQVRWRGGKGNGVTSDELMLSSPRLRGFAL</sequence>
<proteinExistence type="predicted"/>
<dbReference type="Pfam" id="PF05420">
    <property type="entry name" value="BCSC_C"/>
    <property type="match status" value="1"/>
</dbReference>
<accession>A0A6L9MX02</accession>
<comment type="function">
    <text evidence="1">Required for maximal bacterial cellulose synthesis.</text>
</comment>
<evidence type="ECO:0000256" key="1">
    <source>
        <dbReference type="ARBA" id="ARBA00003476"/>
    </source>
</evidence>
<keyword evidence="3" id="KW-0677">Repeat</keyword>
<evidence type="ECO:0000256" key="2">
    <source>
        <dbReference type="ARBA" id="ARBA00022729"/>
    </source>
</evidence>
<dbReference type="Proteomes" id="UP000478837">
    <property type="component" value="Unassembled WGS sequence"/>
</dbReference>